<evidence type="ECO:0000256" key="2">
    <source>
        <dbReference type="SAM" id="SignalP"/>
    </source>
</evidence>
<proteinExistence type="predicted"/>
<feature type="signal peptide" evidence="2">
    <location>
        <begin position="1"/>
        <end position="24"/>
    </location>
</feature>
<reference evidence="3 4" key="1">
    <citation type="submission" date="2020-06" db="EMBL/GenBank/DDBJ databases">
        <authorList>
            <person name="Li R."/>
            <person name="Bekaert M."/>
        </authorList>
    </citation>
    <scope>NUCLEOTIDE SEQUENCE [LARGE SCALE GENOMIC DNA]</scope>
    <source>
        <strain evidence="4">wild</strain>
    </source>
</reference>
<keyword evidence="1" id="KW-1133">Transmembrane helix</keyword>
<organism evidence="3 4">
    <name type="scientific">Mytilus coruscus</name>
    <name type="common">Sea mussel</name>
    <dbReference type="NCBI Taxonomy" id="42192"/>
    <lineage>
        <taxon>Eukaryota</taxon>
        <taxon>Metazoa</taxon>
        <taxon>Spiralia</taxon>
        <taxon>Lophotrochozoa</taxon>
        <taxon>Mollusca</taxon>
        <taxon>Bivalvia</taxon>
        <taxon>Autobranchia</taxon>
        <taxon>Pteriomorphia</taxon>
        <taxon>Mytilida</taxon>
        <taxon>Mytiloidea</taxon>
        <taxon>Mytilidae</taxon>
        <taxon>Mytilinae</taxon>
        <taxon>Mytilus</taxon>
    </lineage>
</organism>
<accession>A0A6J8ALK5</accession>
<keyword evidence="1" id="KW-0812">Transmembrane</keyword>
<evidence type="ECO:0000313" key="3">
    <source>
        <dbReference type="EMBL" id="CAC5370248.1"/>
    </source>
</evidence>
<keyword evidence="2" id="KW-0732">Signal</keyword>
<dbReference type="OrthoDB" id="6205718at2759"/>
<dbReference type="AlphaFoldDB" id="A0A6J8ALK5"/>
<name>A0A6J8ALK5_MYTCO</name>
<evidence type="ECO:0000313" key="4">
    <source>
        <dbReference type="Proteomes" id="UP000507470"/>
    </source>
</evidence>
<sequence length="294" mass="33543">MKQGQTWATHAFEIFPAMHVTVLAVNVDWQIKSPVSFGKNAYLTCNISDQNFNCTRHLRQWLGGENYGSLCYNNKCKASLEKYDVLQVETRCEYILEIERFSEHDVNCDYTCSYGIWRKRKKLTLDEMEFIYTPDQDDVIQEFKVTKNNTIQQKIKISKVYPMPTCFAALNSKNITDVMHISLHKVGIFFAVDLEINHHVLSCSGNLTVTCYIGNVEINITKLAFNNCKGRNRQSRFSVVILVGIMSPLIILLLVAVSLHRELPSCLGKNWNKASSGINDKGTAPTAIFVVFFY</sequence>
<feature type="transmembrane region" description="Helical" evidence="1">
    <location>
        <begin position="237"/>
        <end position="259"/>
    </location>
</feature>
<keyword evidence="1" id="KW-0472">Membrane</keyword>
<protein>
    <recommendedName>
        <fullName evidence="5">Ig-like domain-containing protein</fullName>
    </recommendedName>
</protein>
<gene>
    <name evidence="3" type="ORF">MCOR_9163</name>
</gene>
<dbReference type="EMBL" id="CACVKT020001665">
    <property type="protein sequence ID" value="CAC5370248.1"/>
    <property type="molecule type" value="Genomic_DNA"/>
</dbReference>
<keyword evidence="4" id="KW-1185">Reference proteome</keyword>
<evidence type="ECO:0008006" key="5">
    <source>
        <dbReference type="Google" id="ProtNLM"/>
    </source>
</evidence>
<dbReference type="Proteomes" id="UP000507470">
    <property type="component" value="Unassembled WGS sequence"/>
</dbReference>
<feature type="chain" id="PRO_5026951002" description="Ig-like domain-containing protein" evidence="2">
    <location>
        <begin position="25"/>
        <end position="294"/>
    </location>
</feature>
<evidence type="ECO:0000256" key="1">
    <source>
        <dbReference type="SAM" id="Phobius"/>
    </source>
</evidence>